<organism evidence="6">
    <name type="scientific">Candidatus Caldatribacterium saccharofermentans</name>
    <dbReference type="NCBI Taxonomy" id="1454753"/>
    <lineage>
        <taxon>Bacteria</taxon>
        <taxon>Pseudomonadati</taxon>
        <taxon>Atribacterota</taxon>
        <taxon>Atribacteria</taxon>
        <taxon>Atribacterales</taxon>
        <taxon>Candidatus Caldatribacteriaceae</taxon>
        <taxon>Candidatus Caldatribacterium</taxon>
    </lineage>
</organism>
<keyword evidence="1 3" id="KW-0597">Phosphoprotein</keyword>
<dbReference type="PROSITE" id="PS50043">
    <property type="entry name" value="HTH_LUXR_2"/>
    <property type="match status" value="1"/>
</dbReference>
<evidence type="ECO:0000259" key="5">
    <source>
        <dbReference type="PROSITE" id="PS50110"/>
    </source>
</evidence>
<evidence type="ECO:0000256" key="3">
    <source>
        <dbReference type="PROSITE-ProRule" id="PRU00169"/>
    </source>
</evidence>
<evidence type="ECO:0000256" key="2">
    <source>
        <dbReference type="ARBA" id="ARBA00023125"/>
    </source>
</evidence>
<dbReference type="SUPFAM" id="SSF52172">
    <property type="entry name" value="CheY-like"/>
    <property type="match status" value="1"/>
</dbReference>
<dbReference type="Pfam" id="PF00072">
    <property type="entry name" value="Response_reg"/>
    <property type="match status" value="1"/>
</dbReference>
<dbReference type="InterPro" id="IPR000792">
    <property type="entry name" value="Tscrpt_reg_LuxR_C"/>
</dbReference>
<dbReference type="GO" id="GO:0003677">
    <property type="term" value="F:DNA binding"/>
    <property type="evidence" value="ECO:0007669"/>
    <property type="project" value="UniProtKB-KW"/>
</dbReference>
<proteinExistence type="predicted"/>
<dbReference type="GO" id="GO:0000160">
    <property type="term" value="P:phosphorelay signal transduction system"/>
    <property type="evidence" value="ECO:0007669"/>
    <property type="project" value="InterPro"/>
</dbReference>
<feature type="domain" description="Response regulatory" evidence="5">
    <location>
        <begin position="8"/>
        <end position="123"/>
    </location>
</feature>
<protein>
    <submittedName>
        <fullName evidence="6">Response regulator transcription factor</fullName>
    </submittedName>
</protein>
<evidence type="ECO:0000313" key="6">
    <source>
        <dbReference type="EMBL" id="HGY39260.1"/>
    </source>
</evidence>
<evidence type="ECO:0000259" key="4">
    <source>
        <dbReference type="PROSITE" id="PS50043"/>
    </source>
</evidence>
<dbReference type="InterPro" id="IPR001789">
    <property type="entry name" value="Sig_transdc_resp-reg_receiver"/>
</dbReference>
<feature type="domain" description="HTH luxR-type" evidence="4">
    <location>
        <begin position="149"/>
        <end position="214"/>
    </location>
</feature>
<gene>
    <name evidence="6" type="ORF">ENW11_05580</name>
</gene>
<dbReference type="GO" id="GO:0006355">
    <property type="term" value="P:regulation of DNA-templated transcription"/>
    <property type="evidence" value="ECO:0007669"/>
    <property type="project" value="InterPro"/>
</dbReference>
<sequence length="226" mass="24707">MGNEKLPKIAIVDDHVLFAEGLRSLLEGSGIGRCVCYTSGEEAVRGIPQEKPDLALVDLHLPGLGGLDVVKVLREKMPGLRVLILTMDASGESLFRALSLGVQGYILKSSSFAKITRDIQAALQGDTVIGGEMMGYLAERGRSKARQGGSKAFGELTPREKEVLRLIVQGKDNREIAQELFLSEKTVKNYVTNILTKLNLEDRVKLVIFAIQEGFPLEGDTPKKEE</sequence>
<dbReference type="AlphaFoldDB" id="A0A7V4WKE2"/>
<dbReference type="InterPro" id="IPR011006">
    <property type="entry name" value="CheY-like_superfamily"/>
</dbReference>
<dbReference type="Gene3D" id="3.40.50.2300">
    <property type="match status" value="1"/>
</dbReference>
<dbReference type="Pfam" id="PF00196">
    <property type="entry name" value="GerE"/>
    <property type="match status" value="1"/>
</dbReference>
<comment type="caution">
    <text evidence="6">The sequence shown here is derived from an EMBL/GenBank/DDBJ whole genome shotgun (WGS) entry which is preliminary data.</text>
</comment>
<dbReference type="SUPFAM" id="SSF46894">
    <property type="entry name" value="C-terminal effector domain of the bipartite response regulators"/>
    <property type="match status" value="1"/>
</dbReference>
<accession>A0A7V4WKE2</accession>
<reference evidence="6" key="1">
    <citation type="journal article" date="2020" name="mSystems">
        <title>Genome- and Community-Level Interaction Insights into Carbon Utilization and Element Cycling Functions of Hydrothermarchaeota in Hydrothermal Sediment.</title>
        <authorList>
            <person name="Zhou Z."/>
            <person name="Liu Y."/>
            <person name="Xu W."/>
            <person name="Pan J."/>
            <person name="Luo Z.H."/>
            <person name="Li M."/>
        </authorList>
    </citation>
    <scope>NUCLEOTIDE SEQUENCE [LARGE SCALE GENOMIC DNA]</scope>
    <source>
        <strain evidence="6">SpSt-82</strain>
    </source>
</reference>
<evidence type="ECO:0000256" key="1">
    <source>
        <dbReference type="ARBA" id="ARBA00022553"/>
    </source>
</evidence>
<dbReference type="EMBL" id="DTIY01000038">
    <property type="protein sequence ID" value="HGY39260.1"/>
    <property type="molecule type" value="Genomic_DNA"/>
</dbReference>
<dbReference type="PRINTS" id="PR00038">
    <property type="entry name" value="HTHLUXR"/>
</dbReference>
<dbReference type="CDD" id="cd17535">
    <property type="entry name" value="REC_NarL-like"/>
    <property type="match status" value="1"/>
</dbReference>
<feature type="modified residue" description="4-aspartylphosphate" evidence="3">
    <location>
        <position position="58"/>
    </location>
</feature>
<dbReference type="PANTHER" id="PTHR43214">
    <property type="entry name" value="TWO-COMPONENT RESPONSE REGULATOR"/>
    <property type="match status" value="1"/>
</dbReference>
<name>A0A7V4WKE2_9BACT</name>
<dbReference type="SMART" id="SM00421">
    <property type="entry name" value="HTH_LUXR"/>
    <property type="match status" value="1"/>
</dbReference>
<keyword evidence="2" id="KW-0238">DNA-binding</keyword>
<dbReference type="PROSITE" id="PS50110">
    <property type="entry name" value="RESPONSE_REGULATORY"/>
    <property type="match status" value="1"/>
</dbReference>
<dbReference type="InterPro" id="IPR058245">
    <property type="entry name" value="NreC/VraR/RcsB-like_REC"/>
</dbReference>
<dbReference type="CDD" id="cd06170">
    <property type="entry name" value="LuxR_C_like"/>
    <property type="match status" value="1"/>
</dbReference>
<dbReference type="PROSITE" id="PS00622">
    <property type="entry name" value="HTH_LUXR_1"/>
    <property type="match status" value="1"/>
</dbReference>
<dbReference type="InterPro" id="IPR016032">
    <property type="entry name" value="Sig_transdc_resp-reg_C-effctor"/>
</dbReference>
<dbReference type="SMART" id="SM00448">
    <property type="entry name" value="REC"/>
    <property type="match status" value="1"/>
</dbReference>
<dbReference type="InterPro" id="IPR039420">
    <property type="entry name" value="WalR-like"/>
</dbReference>